<dbReference type="AlphaFoldDB" id="A0A2G8TA73"/>
<keyword evidence="2" id="KW-1185">Reference proteome</keyword>
<gene>
    <name evidence="1" type="ORF">CR105_21440</name>
</gene>
<name>A0A2G8TA73_9BURK</name>
<dbReference type="EMBL" id="PDOC01000018">
    <property type="protein sequence ID" value="PIL42931.1"/>
    <property type="molecule type" value="Genomic_DNA"/>
</dbReference>
<proteinExistence type="predicted"/>
<accession>A0A2G8TA73</accession>
<organism evidence="1 2">
    <name type="scientific">Massilia eurypsychrophila</name>
    <dbReference type="NCBI Taxonomy" id="1485217"/>
    <lineage>
        <taxon>Bacteria</taxon>
        <taxon>Pseudomonadati</taxon>
        <taxon>Pseudomonadota</taxon>
        <taxon>Betaproteobacteria</taxon>
        <taxon>Burkholderiales</taxon>
        <taxon>Oxalobacteraceae</taxon>
        <taxon>Telluria group</taxon>
        <taxon>Massilia</taxon>
    </lineage>
</organism>
<protein>
    <submittedName>
        <fullName evidence="1">Uncharacterized protein</fullName>
    </submittedName>
</protein>
<dbReference type="Proteomes" id="UP000230390">
    <property type="component" value="Unassembled WGS sequence"/>
</dbReference>
<evidence type="ECO:0000313" key="2">
    <source>
        <dbReference type="Proteomes" id="UP000230390"/>
    </source>
</evidence>
<dbReference type="RefSeq" id="WP_099792016.1">
    <property type="nucleotide sequence ID" value="NZ_JBHLYV010000018.1"/>
</dbReference>
<reference evidence="1 2" key="1">
    <citation type="submission" date="2017-10" db="EMBL/GenBank/DDBJ databases">
        <title>Massilia psychrophilum sp. nov., a novel purple-pigmented bacterium isolated from Tianshan glacier, Xinjiang Municipality, China.</title>
        <authorList>
            <person name="Wang H."/>
        </authorList>
    </citation>
    <scope>NUCLEOTIDE SEQUENCE [LARGE SCALE GENOMIC DNA]</scope>
    <source>
        <strain evidence="1 2">JCM 30074</strain>
    </source>
</reference>
<comment type="caution">
    <text evidence="1">The sequence shown here is derived from an EMBL/GenBank/DDBJ whole genome shotgun (WGS) entry which is preliminary data.</text>
</comment>
<evidence type="ECO:0000313" key="1">
    <source>
        <dbReference type="EMBL" id="PIL42931.1"/>
    </source>
</evidence>
<dbReference type="OrthoDB" id="8778209at2"/>
<sequence>MQQAAEEYRGYRIDVEPIKDCSDLWDFEYTITSLAGGEPRARSKTVGGYATADVARFAGIAVARTEIDNLLAS</sequence>